<organism evidence="6 7">
    <name type="scientific">Candidatus Dojkabacteria bacterium CG_4_10_14_0_2_um_filter_Dojkabacteria_WS6_41_15</name>
    <dbReference type="NCBI Taxonomy" id="2014249"/>
    <lineage>
        <taxon>Bacteria</taxon>
        <taxon>Candidatus Dojkabacteria</taxon>
    </lineage>
</organism>
<dbReference type="Gene3D" id="3.40.1090.10">
    <property type="entry name" value="Cytosolic phospholipase A2 catalytic domain"/>
    <property type="match status" value="2"/>
</dbReference>
<gene>
    <name evidence="6" type="ORF">COX64_03450</name>
</gene>
<proteinExistence type="predicted"/>
<evidence type="ECO:0000256" key="2">
    <source>
        <dbReference type="ARBA" id="ARBA00022963"/>
    </source>
</evidence>
<keyword evidence="2 4" id="KW-0442">Lipid degradation</keyword>
<accession>A0A2M7W1G4</accession>
<dbReference type="InterPro" id="IPR050301">
    <property type="entry name" value="NTE"/>
</dbReference>
<evidence type="ECO:0000313" key="7">
    <source>
        <dbReference type="Proteomes" id="UP000228952"/>
    </source>
</evidence>
<feature type="active site" description="Nucleophile" evidence="4">
    <location>
        <position position="42"/>
    </location>
</feature>
<dbReference type="Pfam" id="PF01734">
    <property type="entry name" value="Patatin"/>
    <property type="match status" value="1"/>
</dbReference>
<feature type="active site" description="Proton acceptor" evidence="4">
    <location>
        <position position="157"/>
    </location>
</feature>
<feature type="short sequence motif" description="GXSXG" evidence="4">
    <location>
        <begin position="40"/>
        <end position="44"/>
    </location>
</feature>
<comment type="caution">
    <text evidence="4">Lacks conserved residue(s) required for the propagation of feature annotation.</text>
</comment>
<dbReference type="Proteomes" id="UP000228952">
    <property type="component" value="Unassembled WGS sequence"/>
</dbReference>
<dbReference type="GO" id="GO:0016787">
    <property type="term" value="F:hydrolase activity"/>
    <property type="evidence" value="ECO:0007669"/>
    <property type="project" value="UniProtKB-UniRule"/>
</dbReference>
<dbReference type="SUPFAM" id="SSF52151">
    <property type="entry name" value="FabD/lysophospholipase-like"/>
    <property type="match status" value="1"/>
</dbReference>
<comment type="caution">
    <text evidence="6">The sequence shown here is derived from an EMBL/GenBank/DDBJ whole genome shotgun (WGS) entry which is preliminary data.</text>
</comment>
<keyword evidence="3 4" id="KW-0443">Lipid metabolism</keyword>
<feature type="short sequence motif" description="DGA/G" evidence="4">
    <location>
        <begin position="157"/>
        <end position="159"/>
    </location>
</feature>
<dbReference type="AlphaFoldDB" id="A0A2M7W1G4"/>
<dbReference type="PANTHER" id="PTHR14226:SF76">
    <property type="entry name" value="NTE FAMILY PROTEIN RSSA"/>
    <property type="match status" value="1"/>
</dbReference>
<dbReference type="PROSITE" id="PS51635">
    <property type="entry name" value="PNPLA"/>
    <property type="match status" value="1"/>
</dbReference>
<dbReference type="InterPro" id="IPR002641">
    <property type="entry name" value="PNPLA_dom"/>
</dbReference>
<sequence>MAKTLKVGLALGSGGPRGFALIGVIRVLHKNKIPIDFIAGTSAGAIVGGAYAISRNLSKLESLVSSFPFKELIKILLEVNFNGGLVKGENLRSFAKEQFGNTKIEKMEVPFCAVAAEAETGKEVIIIKGYLADAIRASSSIPMLFAPFKIGKKLLIDGGVTQQVPVEIVRNMGADIVIAANLSEKVLSYNPKNAISSLQHYVLLLLRALARENVKTADVVISPIVSNANWVDNVKQRDQLIKEGERVARRALPQIRKLLGITTRSTKS</sequence>
<evidence type="ECO:0000313" key="6">
    <source>
        <dbReference type="EMBL" id="PJA13413.1"/>
    </source>
</evidence>
<keyword evidence="1 4" id="KW-0378">Hydrolase</keyword>
<name>A0A2M7W1G4_9BACT</name>
<protein>
    <recommendedName>
        <fullName evidence="5">PNPLA domain-containing protein</fullName>
    </recommendedName>
</protein>
<evidence type="ECO:0000256" key="1">
    <source>
        <dbReference type="ARBA" id="ARBA00022801"/>
    </source>
</evidence>
<evidence type="ECO:0000256" key="4">
    <source>
        <dbReference type="PROSITE-ProRule" id="PRU01161"/>
    </source>
</evidence>
<evidence type="ECO:0000256" key="3">
    <source>
        <dbReference type="ARBA" id="ARBA00023098"/>
    </source>
</evidence>
<dbReference type="PANTHER" id="PTHR14226">
    <property type="entry name" value="NEUROPATHY TARGET ESTERASE/SWISS CHEESE D.MELANOGASTER"/>
    <property type="match status" value="1"/>
</dbReference>
<dbReference type="GO" id="GO:0016042">
    <property type="term" value="P:lipid catabolic process"/>
    <property type="evidence" value="ECO:0007669"/>
    <property type="project" value="UniProtKB-UniRule"/>
</dbReference>
<reference evidence="7" key="1">
    <citation type="submission" date="2017-09" db="EMBL/GenBank/DDBJ databases">
        <title>Depth-based differentiation of microbial function through sediment-hosted aquifers and enrichment of novel symbionts in the deep terrestrial subsurface.</title>
        <authorList>
            <person name="Probst A.J."/>
            <person name="Ladd B."/>
            <person name="Jarett J.K."/>
            <person name="Geller-Mcgrath D.E."/>
            <person name="Sieber C.M.K."/>
            <person name="Emerson J.B."/>
            <person name="Anantharaman K."/>
            <person name="Thomas B.C."/>
            <person name="Malmstrom R."/>
            <person name="Stieglmeier M."/>
            <person name="Klingl A."/>
            <person name="Woyke T."/>
            <person name="Ryan C.M."/>
            <person name="Banfield J.F."/>
        </authorList>
    </citation>
    <scope>NUCLEOTIDE SEQUENCE [LARGE SCALE GENOMIC DNA]</scope>
</reference>
<dbReference type="InterPro" id="IPR016035">
    <property type="entry name" value="Acyl_Trfase/lysoPLipase"/>
</dbReference>
<feature type="domain" description="PNPLA" evidence="5">
    <location>
        <begin position="9"/>
        <end position="170"/>
    </location>
</feature>
<evidence type="ECO:0000259" key="5">
    <source>
        <dbReference type="PROSITE" id="PS51635"/>
    </source>
</evidence>
<dbReference type="EMBL" id="PFQB01000087">
    <property type="protein sequence ID" value="PJA13413.1"/>
    <property type="molecule type" value="Genomic_DNA"/>
</dbReference>